<reference evidence="1" key="2">
    <citation type="journal article" date="2023" name="BMC Genomics">
        <title>Pest status, molecular evolution, and epigenetic factors derived from the genome assembly of Frankliniella fusca, a thysanopteran phytovirus vector.</title>
        <authorList>
            <person name="Catto M.A."/>
            <person name="Labadie P.E."/>
            <person name="Jacobson A.L."/>
            <person name="Kennedy G.G."/>
            <person name="Srinivasan R."/>
            <person name="Hunt B.G."/>
        </authorList>
    </citation>
    <scope>NUCLEOTIDE SEQUENCE</scope>
    <source>
        <strain evidence="1">PL_HMW_Pooled</strain>
    </source>
</reference>
<gene>
    <name evidence="1" type="ORF">KUF71_017333</name>
</gene>
<dbReference type="EMBL" id="JAHWGI010001443">
    <property type="protein sequence ID" value="KAK3933072.1"/>
    <property type="molecule type" value="Genomic_DNA"/>
</dbReference>
<name>A0AAE1I443_9NEOP</name>
<dbReference type="Proteomes" id="UP001219518">
    <property type="component" value="Unassembled WGS sequence"/>
</dbReference>
<keyword evidence="2" id="KW-1185">Reference proteome</keyword>
<organism evidence="1 2">
    <name type="scientific">Frankliniella fusca</name>
    <dbReference type="NCBI Taxonomy" id="407009"/>
    <lineage>
        <taxon>Eukaryota</taxon>
        <taxon>Metazoa</taxon>
        <taxon>Ecdysozoa</taxon>
        <taxon>Arthropoda</taxon>
        <taxon>Hexapoda</taxon>
        <taxon>Insecta</taxon>
        <taxon>Pterygota</taxon>
        <taxon>Neoptera</taxon>
        <taxon>Paraneoptera</taxon>
        <taxon>Thysanoptera</taxon>
        <taxon>Terebrantia</taxon>
        <taxon>Thripoidea</taxon>
        <taxon>Thripidae</taxon>
        <taxon>Frankliniella</taxon>
    </lineage>
</organism>
<dbReference type="AlphaFoldDB" id="A0AAE1I443"/>
<sequence>MSSREWDPVKCTKLICQRVIVCFNEFDKYLLVFCFSDKHACRPQHFCWNTTFFPLPFVLWSCLPPPSMCIKNTGFKLSHIFKGQLSNFEFLHVVINEVTNHASAMVKCLSTPFVNCKDCALLSSSQNLQNTGFYGERRIVYCQTHCGRFHTYEGT</sequence>
<reference evidence="1" key="1">
    <citation type="submission" date="2021-07" db="EMBL/GenBank/DDBJ databases">
        <authorList>
            <person name="Catto M.A."/>
            <person name="Jacobson A."/>
            <person name="Kennedy G."/>
            <person name="Labadie P."/>
            <person name="Hunt B.G."/>
            <person name="Srinivasan R."/>
        </authorList>
    </citation>
    <scope>NUCLEOTIDE SEQUENCE</scope>
    <source>
        <strain evidence="1">PL_HMW_Pooled</strain>
        <tissue evidence="1">Head</tissue>
    </source>
</reference>
<evidence type="ECO:0000313" key="1">
    <source>
        <dbReference type="EMBL" id="KAK3933072.1"/>
    </source>
</evidence>
<evidence type="ECO:0000313" key="2">
    <source>
        <dbReference type="Proteomes" id="UP001219518"/>
    </source>
</evidence>
<comment type="caution">
    <text evidence="1">The sequence shown here is derived from an EMBL/GenBank/DDBJ whole genome shotgun (WGS) entry which is preliminary data.</text>
</comment>
<protein>
    <submittedName>
        <fullName evidence="1">Uncharacterized protein</fullName>
    </submittedName>
</protein>
<proteinExistence type="predicted"/>
<accession>A0AAE1I443</accession>